<evidence type="ECO:0000313" key="1">
    <source>
        <dbReference type="EMBL" id="PQJ95960.1"/>
    </source>
</evidence>
<organism evidence="1 2">
    <name type="scientific">Chromatium okenii</name>
    <dbReference type="NCBI Taxonomy" id="61644"/>
    <lineage>
        <taxon>Bacteria</taxon>
        <taxon>Pseudomonadati</taxon>
        <taxon>Pseudomonadota</taxon>
        <taxon>Gammaproteobacteria</taxon>
        <taxon>Chromatiales</taxon>
        <taxon>Chromatiaceae</taxon>
        <taxon>Chromatium</taxon>
    </lineage>
</organism>
<gene>
    <name evidence="1" type="ORF">CXB77_08870</name>
</gene>
<evidence type="ECO:0000313" key="2">
    <source>
        <dbReference type="Proteomes" id="UP000239936"/>
    </source>
</evidence>
<dbReference type="AlphaFoldDB" id="A0A2S7XQG4"/>
<accession>A0A2S7XQG4</accession>
<protein>
    <submittedName>
        <fullName evidence="1">Uncharacterized protein</fullName>
    </submittedName>
</protein>
<reference evidence="1 2" key="1">
    <citation type="submission" date="2018-01" db="EMBL/GenBank/DDBJ databases">
        <title>The complete genome sequence of Chromatium okenii LaCa, a purple sulfur bacterium with a turbulent life.</title>
        <authorList>
            <person name="Luedin S.M."/>
            <person name="Liechti N."/>
            <person name="Storelli N."/>
            <person name="Danza F."/>
            <person name="Wittwer M."/>
            <person name="Pothier J.F."/>
            <person name="Tonolla M.A."/>
        </authorList>
    </citation>
    <scope>NUCLEOTIDE SEQUENCE [LARGE SCALE GENOMIC DNA]</scope>
    <source>
        <strain evidence="1 2">LaCa</strain>
    </source>
</reference>
<comment type="caution">
    <text evidence="1">The sequence shown here is derived from an EMBL/GenBank/DDBJ whole genome shotgun (WGS) entry which is preliminary data.</text>
</comment>
<sequence length="64" mass="7780">MLTLFVMLNWIQYWSLRIAFTFRMPRQFLSHFDRLLDVPDDTMYLSNNKVFNHCLPSIFILHGD</sequence>
<dbReference type="EMBL" id="PPGH01000035">
    <property type="protein sequence ID" value="PQJ95960.1"/>
    <property type="molecule type" value="Genomic_DNA"/>
</dbReference>
<keyword evidence="2" id="KW-1185">Reference proteome</keyword>
<name>A0A2S7XQG4_9GAMM</name>
<dbReference type="Proteomes" id="UP000239936">
    <property type="component" value="Unassembled WGS sequence"/>
</dbReference>
<proteinExistence type="predicted"/>